<organism evidence="4 5">
    <name type="scientific">Cylicostephanus goldi</name>
    <name type="common">Nematode worm</name>
    <dbReference type="NCBI Taxonomy" id="71465"/>
    <lineage>
        <taxon>Eukaryota</taxon>
        <taxon>Metazoa</taxon>
        <taxon>Ecdysozoa</taxon>
        <taxon>Nematoda</taxon>
        <taxon>Chromadorea</taxon>
        <taxon>Rhabditida</taxon>
        <taxon>Rhabditina</taxon>
        <taxon>Rhabditomorpha</taxon>
        <taxon>Strongyloidea</taxon>
        <taxon>Strongylidae</taxon>
        <taxon>Cylicostephanus</taxon>
    </lineage>
</organism>
<dbReference type="PANTHER" id="PTHR22907">
    <property type="entry name" value="GH04558P"/>
    <property type="match status" value="1"/>
</dbReference>
<keyword evidence="2" id="KW-0732">Signal</keyword>
<dbReference type="InterPro" id="IPR001507">
    <property type="entry name" value="ZP_dom"/>
</dbReference>
<gene>
    <name evidence="4" type="ORF">CGOC_LOCUS4816</name>
</gene>
<dbReference type="Pfam" id="PF25057">
    <property type="entry name" value="CUT_N"/>
    <property type="match status" value="1"/>
</dbReference>
<keyword evidence="1" id="KW-0193">Cuticle</keyword>
<dbReference type="GO" id="GO:0042302">
    <property type="term" value="F:structural constituent of cuticle"/>
    <property type="evidence" value="ECO:0007669"/>
    <property type="project" value="UniProtKB-KW"/>
</dbReference>
<protein>
    <recommendedName>
        <fullName evidence="3">ZP domain-containing protein</fullName>
    </recommendedName>
</protein>
<proteinExistence type="predicted"/>
<keyword evidence="5" id="KW-1185">Reference proteome</keyword>
<dbReference type="InterPro" id="IPR051962">
    <property type="entry name" value="Cuticlin"/>
</dbReference>
<evidence type="ECO:0000313" key="5">
    <source>
        <dbReference type="Proteomes" id="UP000271889"/>
    </source>
</evidence>
<dbReference type="InterPro" id="IPR056953">
    <property type="entry name" value="CUT_N"/>
</dbReference>
<dbReference type="EMBL" id="UYRV01013816">
    <property type="protein sequence ID" value="VDK59869.1"/>
    <property type="molecule type" value="Genomic_DNA"/>
</dbReference>
<accession>A0A3P6RHI7</accession>
<dbReference type="PANTHER" id="PTHR22907:SF53">
    <property type="entry name" value="VON WILLEBRAND FACTOR TYPE A DOMAIN PROTEIN"/>
    <property type="match status" value="1"/>
</dbReference>
<reference evidence="4 5" key="1">
    <citation type="submission" date="2018-11" db="EMBL/GenBank/DDBJ databases">
        <authorList>
            <consortium name="Pathogen Informatics"/>
        </authorList>
    </citation>
    <scope>NUCLEOTIDE SEQUENCE [LARGE SCALE GENOMIC DNA]</scope>
</reference>
<dbReference type="OrthoDB" id="5828068at2759"/>
<evidence type="ECO:0000313" key="4">
    <source>
        <dbReference type="EMBL" id="VDK59869.1"/>
    </source>
</evidence>
<dbReference type="AlphaFoldDB" id="A0A3P6RHI7"/>
<feature type="domain" description="ZP" evidence="3">
    <location>
        <begin position="28"/>
        <end position="124"/>
    </location>
</feature>
<evidence type="ECO:0000256" key="2">
    <source>
        <dbReference type="ARBA" id="ARBA00022729"/>
    </source>
</evidence>
<dbReference type="PROSITE" id="PS51034">
    <property type="entry name" value="ZP_2"/>
    <property type="match status" value="1"/>
</dbReference>
<dbReference type="Proteomes" id="UP000271889">
    <property type="component" value="Unassembled WGS sequence"/>
</dbReference>
<evidence type="ECO:0000259" key="3">
    <source>
        <dbReference type="PROSITE" id="PS51034"/>
    </source>
</evidence>
<evidence type="ECO:0000256" key="1">
    <source>
        <dbReference type="ARBA" id="ARBA00022460"/>
    </source>
</evidence>
<name>A0A3P6RHI7_CYLGO</name>
<sequence length="124" mass="13655">MKHVGYGCEGLVLGPDAKPRVRGATDVTCNANSMSLTVRTQRPMHGLMYAQNYHNTPACVLASDGSSRELTITFRDGECGLYKTPSQVSFIVIHDGKFSNLFKLIATALIEKLNRNISRRCGYT</sequence>